<gene>
    <name evidence="2" type="ORF">MYCIT1_LOCUS19239</name>
</gene>
<evidence type="ECO:0000313" key="3">
    <source>
        <dbReference type="Proteomes" id="UP001295794"/>
    </source>
</evidence>
<sequence>MNLLDIMIMKPASNRITAFGVSLGTQGASSESPASRSGAKAKTRGGRGRRSPGSVLAKSTPC</sequence>
<accession>A0AAD2Q3U2</accession>
<name>A0AAD2Q3U2_9AGAR</name>
<dbReference type="Proteomes" id="UP001295794">
    <property type="component" value="Unassembled WGS sequence"/>
</dbReference>
<dbReference type="AlphaFoldDB" id="A0AAD2Q3U2"/>
<feature type="compositionally biased region" description="Polar residues" evidence="1">
    <location>
        <begin position="23"/>
        <end position="35"/>
    </location>
</feature>
<protein>
    <submittedName>
        <fullName evidence="2">Uncharacterized protein</fullName>
    </submittedName>
</protein>
<proteinExistence type="predicted"/>
<evidence type="ECO:0000256" key="1">
    <source>
        <dbReference type="SAM" id="MobiDB-lite"/>
    </source>
</evidence>
<organism evidence="2 3">
    <name type="scientific">Mycena citricolor</name>
    <dbReference type="NCBI Taxonomy" id="2018698"/>
    <lineage>
        <taxon>Eukaryota</taxon>
        <taxon>Fungi</taxon>
        <taxon>Dikarya</taxon>
        <taxon>Basidiomycota</taxon>
        <taxon>Agaricomycotina</taxon>
        <taxon>Agaricomycetes</taxon>
        <taxon>Agaricomycetidae</taxon>
        <taxon>Agaricales</taxon>
        <taxon>Marasmiineae</taxon>
        <taxon>Mycenaceae</taxon>
        <taxon>Mycena</taxon>
    </lineage>
</organism>
<evidence type="ECO:0000313" key="2">
    <source>
        <dbReference type="EMBL" id="CAK5273086.1"/>
    </source>
</evidence>
<comment type="caution">
    <text evidence="2">The sequence shown here is derived from an EMBL/GenBank/DDBJ whole genome shotgun (WGS) entry which is preliminary data.</text>
</comment>
<keyword evidence="3" id="KW-1185">Reference proteome</keyword>
<reference evidence="2" key="1">
    <citation type="submission" date="2023-11" db="EMBL/GenBank/DDBJ databases">
        <authorList>
            <person name="De Vega J J."/>
            <person name="De Vega J J."/>
        </authorList>
    </citation>
    <scope>NUCLEOTIDE SEQUENCE</scope>
</reference>
<feature type="region of interest" description="Disordered" evidence="1">
    <location>
        <begin position="23"/>
        <end position="62"/>
    </location>
</feature>
<dbReference type="EMBL" id="CAVNYO010000198">
    <property type="protein sequence ID" value="CAK5273086.1"/>
    <property type="molecule type" value="Genomic_DNA"/>
</dbReference>
<feature type="compositionally biased region" description="Basic residues" evidence="1">
    <location>
        <begin position="39"/>
        <end position="50"/>
    </location>
</feature>